<protein>
    <submittedName>
        <fullName evidence="2">Uncharacterized protein</fullName>
    </submittedName>
</protein>
<dbReference type="AlphaFoldDB" id="A0A9J6C967"/>
<dbReference type="EMBL" id="JADBJN010000002">
    <property type="protein sequence ID" value="KAG5678190.1"/>
    <property type="molecule type" value="Genomic_DNA"/>
</dbReference>
<accession>A0A9J6C967</accession>
<sequence>MAIKVICIIILATLVYVNCECSSESLRQFAIDACHITKRSTHFKSSHFKNEGYEVEHVKPKYHNHHNKLSHTKKLTREDFPSGAYLLLHPATNLQHNKYENEIDEQPNYDSVDDEEILANEILTMDLEKNRQRHHKHKHTYRFKRNTPAEILIEHCCSQASMDVCGKYFCH</sequence>
<organism evidence="2 3">
    <name type="scientific">Polypedilum vanderplanki</name>
    <name type="common">Sleeping chironomid midge</name>
    <dbReference type="NCBI Taxonomy" id="319348"/>
    <lineage>
        <taxon>Eukaryota</taxon>
        <taxon>Metazoa</taxon>
        <taxon>Ecdysozoa</taxon>
        <taxon>Arthropoda</taxon>
        <taxon>Hexapoda</taxon>
        <taxon>Insecta</taxon>
        <taxon>Pterygota</taxon>
        <taxon>Neoptera</taxon>
        <taxon>Endopterygota</taxon>
        <taxon>Diptera</taxon>
        <taxon>Nematocera</taxon>
        <taxon>Chironomoidea</taxon>
        <taxon>Chironomidae</taxon>
        <taxon>Chironominae</taxon>
        <taxon>Polypedilum</taxon>
        <taxon>Polypedilum</taxon>
    </lineage>
</organism>
<name>A0A9J6C967_POLVA</name>
<dbReference type="Proteomes" id="UP001107558">
    <property type="component" value="Chromosome 2"/>
</dbReference>
<evidence type="ECO:0000313" key="3">
    <source>
        <dbReference type="Proteomes" id="UP001107558"/>
    </source>
</evidence>
<evidence type="ECO:0000256" key="1">
    <source>
        <dbReference type="SAM" id="SignalP"/>
    </source>
</evidence>
<feature type="chain" id="PRO_5039898222" evidence="1">
    <location>
        <begin position="20"/>
        <end position="171"/>
    </location>
</feature>
<dbReference type="OrthoDB" id="8063837at2759"/>
<reference evidence="2" key="1">
    <citation type="submission" date="2021-03" db="EMBL/GenBank/DDBJ databases">
        <title>Chromosome level genome of the anhydrobiotic midge Polypedilum vanderplanki.</title>
        <authorList>
            <person name="Yoshida Y."/>
            <person name="Kikawada T."/>
            <person name="Gusev O."/>
        </authorList>
    </citation>
    <scope>NUCLEOTIDE SEQUENCE</scope>
    <source>
        <strain evidence="2">NIAS01</strain>
        <tissue evidence="2">Whole body or cell culture</tissue>
    </source>
</reference>
<keyword evidence="1" id="KW-0732">Signal</keyword>
<proteinExistence type="predicted"/>
<gene>
    <name evidence="2" type="ORF">PVAND_007883</name>
</gene>
<comment type="caution">
    <text evidence="2">The sequence shown here is derived from an EMBL/GenBank/DDBJ whole genome shotgun (WGS) entry which is preliminary data.</text>
</comment>
<evidence type="ECO:0000313" key="2">
    <source>
        <dbReference type="EMBL" id="KAG5678190.1"/>
    </source>
</evidence>
<keyword evidence="3" id="KW-1185">Reference proteome</keyword>
<feature type="signal peptide" evidence="1">
    <location>
        <begin position="1"/>
        <end position="19"/>
    </location>
</feature>